<evidence type="ECO:0000313" key="5">
    <source>
        <dbReference type="EMBL" id="VWC39593.1"/>
    </source>
</evidence>
<dbReference type="InterPro" id="IPR005814">
    <property type="entry name" value="Aminotrans_3"/>
</dbReference>
<dbReference type="RefSeq" id="WP_174994479.1">
    <property type="nucleotide sequence ID" value="NZ_CABVPX010000045.1"/>
</dbReference>
<dbReference type="PANTHER" id="PTHR45688">
    <property type="match status" value="1"/>
</dbReference>
<dbReference type="PANTHER" id="PTHR45688:SF13">
    <property type="entry name" value="ALANINE--GLYOXYLATE AMINOTRANSFERASE 2-LIKE"/>
    <property type="match status" value="1"/>
</dbReference>
<evidence type="ECO:0000256" key="2">
    <source>
        <dbReference type="ARBA" id="ARBA00008954"/>
    </source>
</evidence>
<dbReference type="PIRSF" id="PIRSF000521">
    <property type="entry name" value="Transaminase_4ab_Lys_Orn"/>
    <property type="match status" value="1"/>
</dbReference>
<dbReference type="Gene3D" id="3.90.1150.10">
    <property type="entry name" value="Aspartate Aminotransferase, domain 1"/>
    <property type="match status" value="1"/>
</dbReference>
<dbReference type="PROSITE" id="PS00600">
    <property type="entry name" value="AA_TRANSFER_CLASS_3"/>
    <property type="match status" value="1"/>
</dbReference>
<keyword evidence="3 4" id="KW-0663">Pyridoxal phosphate</keyword>
<keyword evidence="5" id="KW-0808">Transferase</keyword>
<protein>
    <submittedName>
        <fullName evidence="5">Class III aminotransferase</fullName>
    </submittedName>
</protein>
<dbReference type="AlphaFoldDB" id="A0A9Q9SQS3"/>
<dbReference type="InterPro" id="IPR015422">
    <property type="entry name" value="PyrdxlP-dep_Trfase_small"/>
</dbReference>
<reference evidence="5 6" key="1">
    <citation type="submission" date="2019-09" db="EMBL/GenBank/DDBJ databases">
        <authorList>
            <person name="Depoorter E."/>
        </authorList>
    </citation>
    <scope>NUCLEOTIDE SEQUENCE [LARGE SCALE GENOMIC DNA]</scope>
    <source>
        <strain evidence="5">LMG 24066</strain>
    </source>
</reference>
<dbReference type="InterPro" id="IPR015421">
    <property type="entry name" value="PyrdxlP-dep_Trfase_major"/>
</dbReference>
<dbReference type="SUPFAM" id="SSF53383">
    <property type="entry name" value="PLP-dependent transferases"/>
    <property type="match status" value="1"/>
</dbReference>
<sequence>MDTTDSIARRQNNLGPAYRLFYDEPVHAKSAEGVWIVDVDGKRYLDVYNNVPSVGHAHPGVVAAISSQMAVLATHTRYVEERILEYSDRLLALFPAALDKVMFTCTGSEANDLALRVARAATNGTGIIVTKLAYHGVTSSIAEISPSFGAGVPLGQHVRTVPAPDTYRTYSAGQVASAFAESVAAAVADMRRHGIQPAALIVDTIFSSDGIFGDPAGFLGPAVDLIRREGGIFIADEVQAGFGRTGSAMWGFERHGVVPDIVTLGKPMGNGYPVAGIVARTPLIDAFASRTRYFNTFGGNPVASAAGLAVLNAIRDEGLMLNVQSTGHYFRSKLLELQDACPLIGDIRGAGFFLGVELVKDRQSQAPLSDDTPKVVNGMRRKGILISATGPYGNVLKLRPQLIFQPDHVDLFMTNLEAVLSDVTRSLA</sequence>
<organism evidence="5 6">
    <name type="scientific">Burkholderia arboris</name>
    <dbReference type="NCBI Taxonomy" id="488730"/>
    <lineage>
        <taxon>Bacteria</taxon>
        <taxon>Pseudomonadati</taxon>
        <taxon>Pseudomonadota</taxon>
        <taxon>Betaproteobacteria</taxon>
        <taxon>Burkholderiales</taxon>
        <taxon>Burkholderiaceae</taxon>
        <taxon>Burkholderia</taxon>
        <taxon>Burkholderia cepacia complex</taxon>
    </lineage>
</organism>
<dbReference type="Proteomes" id="UP000494172">
    <property type="component" value="Unassembled WGS sequence"/>
</dbReference>
<comment type="cofactor">
    <cofactor evidence="1">
        <name>pyridoxal 5'-phosphate</name>
        <dbReference type="ChEBI" id="CHEBI:597326"/>
    </cofactor>
</comment>
<comment type="caution">
    <text evidence="5">The sequence shown here is derived from an EMBL/GenBank/DDBJ whole genome shotgun (WGS) entry which is preliminary data.</text>
</comment>
<dbReference type="Gene3D" id="3.40.640.10">
    <property type="entry name" value="Type I PLP-dependent aspartate aminotransferase-like (Major domain)"/>
    <property type="match status" value="1"/>
</dbReference>
<evidence type="ECO:0000313" key="6">
    <source>
        <dbReference type="Proteomes" id="UP000494172"/>
    </source>
</evidence>
<comment type="similarity">
    <text evidence="2 4">Belongs to the class-III pyridoxal-phosphate-dependent aminotransferase family.</text>
</comment>
<keyword evidence="5" id="KW-0032">Aminotransferase</keyword>
<dbReference type="EMBL" id="CABVPX010000045">
    <property type="protein sequence ID" value="VWC39593.1"/>
    <property type="molecule type" value="Genomic_DNA"/>
</dbReference>
<gene>
    <name evidence="5" type="ORF">BAR24066_06870</name>
</gene>
<evidence type="ECO:0000256" key="1">
    <source>
        <dbReference type="ARBA" id="ARBA00001933"/>
    </source>
</evidence>
<proteinExistence type="inferred from homology"/>
<name>A0A9Q9SQS3_9BURK</name>
<dbReference type="Pfam" id="PF00202">
    <property type="entry name" value="Aminotran_3"/>
    <property type="match status" value="1"/>
</dbReference>
<accession>A0A9Q9SQS3</accession>
<dbReference type="InterPro" id="IPR015424">
    <property type="entry name" value="PyrdxlP-dep_Trfase"/>
</dbReference>
<dbReference type="InterPro" id="IPR049704">
    <property type="entry name" value="Aminotrans_3_PPA_site"/>
</dbReference>
<dbReference type="GO" id="GO:0030170">
    <property type="term" value="F:pyridoxal phosphate binding"/>
    <property type="evidence" value="ECO:0007669"/>
    <property type="project" value="InterPro"/>
</dbReference>
<evidence type="ECO:0000256" key="4">
    <source>
        <dbReference type="RuleBase" id="RU003560"/>
    </source>
</evidence>
<dbReference type="CDD" id="cd00610">
    <property type="entry name" value="OAT_like"/>
    <property type="match status" value="1"/>
</dbReference>
<evidence type="ECO:0000256" key="3">
    <source>
        <dbReference type="ARBA" id="ARBA00022898"/>
    </source>
</evidence>
<dbReference type="GO" id="GO:0008483">
    <property type="term" value="F:transaminase activity"/>
    <property type="evidence" value="ECO:0007669"/>
    <property type="project" value="UniProtKB-KW"/>
</dbReference>